<keyword evidence="3" id="KW-1185">Reference proteome</keyword>
<protein>
    <submittedName>
        <fullName evidence="2">Uncharacterized protein</fullName>
    </submittedName>
</protein>
<evidence type="ECO:0000256" key="1">
    <source>
        <dbReference type="SAM" id="MobiDB-lite"/>
    </source>
</evidence>
<feature type="region of interest" description="Disordered" evidence="1">
    <location>
        <begin position="40"/>
        <end position="61"/>
    </location>
</feature>
<dbReference type="Proteomes" id="UP000297527">
    <property type="component" value="Unassembled WGS sequence"/>
</dbReference>
<accession>A0A4Z1II22</accession>
<evidence type="ECO:0000313" key="3">
    <source>
        <dbReference type="Proteomes" id="UP000297527"/>
    </source>
</evidence>
<dbReference type="AlphaFoldDB" id="A0A4Z1II22"/>
<gene>
    <name evidence="2" type="ORF">BCON_0047g00300</name>
</gene>
<feature type="compositionally biased region" description="Polar residues" evidence="1">
    <location>
        <begin position="44"/>
        <end position="54"/>
    </location>
</feature>
<dbReference type="EMBL" id="PQXN01000047">
    <property type="protein sequence ID" value="TGO59192.1"/>
    <property type="molecule type" value="Genomic_DNA"/>
</dbReference>
<proteinExistence type="predicted"/>
<name>A0A4Z1II22_9HELO</name>
<reference evidence="2 3" key="1">
    <citation type="submission" date="2017-12" db="EMBL/GenBank/DDBJ databases">
        <title>Comparative genomics of Botrytis spp.</title>
        <authorList>
            <person name="Valero-Jimenez C.A."/>
            <person name="Tapia P."/>
            <person name="Veloso J."/>
            <person name="Silva-Moreno E."/>
            <person name="Staats M."/>
            <person name="Valdes J.H."/>
            <person name="Van Kan J.A.L."/>
        </authorList>
    </citation>
    <scope>NUCLEOTIDE SEQUENCE [LARGE SCALE GENOMIC DNA]</scope>
    <source>
        <strain evidence="2 3">MUCL11595</strain>
    </source>
</reference>
<sequence length="61" mass="6949">MSLYVGKRFKASAVGWIPTIVLYASLEPLTMIKKIQRNPGNIRPSYTSQTSSHLNKNREKK</sequence>
<evidence type="ECO:0000313" key="2">
    <source>
        <dbReference type="EMBL" id="TGO59192.1"/>
    </source>
</evidence>
<organism evidence="2 3">
    <name type="scientific">Botryotinia convoluta</name>
    <dbReference type="NCBI Taxonomy" id="54673"/>
    <lineage>
        <taxon>Eukaryota</taxon>
        <taxon>Fungi</taxon>
        <taxon>Dikarya</taxon>
        <taxon>Ascomycota</taxon>
        <taxon>Pezizomycotina</taxon>
        <taxon>Leotiomycetes</taxon>
        <taxon>Helotiales</taxon>
        <taxon>Sclerotiniaceae</taxon>
        <taxon>Botryotinia</taxon>
    </lineage>
</organism>
<comment type="caution">
    <text evidence="2">The sequence shown here is derived from an EMBL/GenBank/DDBJ whole genome shotgun (WGS) entry which is preliminary data.</text>
</comment>